<keyword evidence="3" id="KW-1185">Reference proteome</keyword>
<dbReference type="Proteomes" id="UP000078512">
    <property type="component" value="Unassembled WGS sequence"/>
</dbReference>
<dbReference type="EMBL" id="KV442017">
    <property type="protein sequence ID" value="OAQ34378.1"/>
    <property type="molecule type" value="Genomic_DNA"/>
</dbReference>
<evidence type="ECO:0000313" key="3">
    <source>
        <dbReference type="Proteomes" id="UP000078512"/>
    </source>
</evidence>
<evidence type="ECO:0000313" key="2">
    <source>
        <dbReference type="EMBL" id="OAQ34378.1"/>
    </source>
</evidence>
<accession>A0A197KB20</accession>
<organism evidence="2 3">
    <name type="scientific">Linnemannia elongata AG-77</name>
    <dbReference type="NCBI Taxonomy" id="1314771"/>
    <lineage>
        <taxon>Eukaryota</taxon>
        <taxon>Fungi</taxon>
        <taxon>Fungi incertae sedis</taxon>
        <taxon>Mucoromycota</taxon>
        <taxon>Mortierellomycotina</taxon>
        <taxon>Mortierellomycetes</taxon>
        <taxon>Mortierellales</taxon>
        <taxon>Mortierellaceae</taxon>
        <taxon>Linnemannia</taxon>
    </lineage>
</organism>
<feature type="region of interest" description="Disordered" evidence="1">
    <location>
        <begin position="27"/>
        <end position="67"/>
    </location>
</feature>
<reference evidence="2 3" key="1">
    <citation type="submission" date="2016-05" db="EMBL/GenBank/DDBJ databases">
        <title>Genome sequencing reveals origins of a unique bacterial endosymbiosis in the earliest lineages of terrestrial Fungi.</title>
        <authorList>
            <consortium name="DOE Joint Genome Institute"/>
            <person name="Uehling J."/>
            <person name="Gryganskyi A."/>
            <person name="Hameed K."/>
            <person name="Tschaplinski T."/>
            <person name="Misztal P."/>
            <person name="Wu S."/>
            <person name="Desiro A."/>
            <person name="Vande Pol N."/>
            <person name="Du Z.-Y."/>
            <person name="Zienkiewicz A."/>
            <person name="Zienkiewicz K."/>
            <person name="Morin E."/>
            <person name="Tisserant E."/>
            <person name="Splivallo R."/>
            <person name="Hainaut M."/>
            <person name="Henrissat B."/>
            <person name="Ohm R."/>
            <person name="Kuo A."/>
            <person name="Yan J."/>
            <person name="Lipzen A."/>
            <person name="Nolan M."/>
            <person name="Labutti K."/>
            <person name="Barry K."/>
            <person name="Goldstein A."/>
            <person name="Labbe J."/>
            <person name="Schadt C."/>
            <person name="Tuskan G."/>
            <person name="Grigoriev I."/>
            <person name="Martin F."/>
            <person name="Vilgalys R."/>
            <person name="Bonito G."/>
        </authorList>
    </citation>
    <scope>NUCLEOTIDE SEQUENCE [LARGE SCALE GENOMIC DNA]</scope>
    <source>
        <strain evidence="2 3">AG-77</strain>
    </source>
</reference>
<protein>
    <submittedName>
        <fullName evidence="2">Uncharacterized protein</fullName>
    </submittedName>
</protein>
<name>A0A197KB20_9FUNG</name>
<proteinExistence type="predicted"/>
<feature type="compositionally biased region" description="Basic residues" evidence="1">
    <location>
        <begin position="35"/>
        <end position="50"/>
    </location>
</feature>
<sequence length="67" mass="7992">MHSSCLQGTKKERWRVRITERDSTCGRIASPYRSNQKKWKIGRNSQRKRSKEGNSEERKKKINGTWL</sequence>
<gene>
    <name evidence="2" type="ORF">K457DRAFT_133420</name>
</gene>
<evidence type="ECO:0000256" key="1">
    <source>
        <dbReference type="SAM" id="MobiDB-lite"/>
    </source>
</evidence>
<dbReference type="AlphaFoldDB" id="A0A197KB20"/>